<evidence type="ECO:0000313" key="3">
    <source>
        <dbReference type="Proteomes" id="UP000220836"/>
    </source>
</evidence>
<keyword evidence="1" id="KW-0812">Transmembrane</keyword>
<name>A0A238K232_9RHOB</name>
<accession>A0A238K232</accession>
<gene>
    <name evidence="2" type="ORF">PEV8663_00667</name>
</gene>
<proteinExistence type="predicted"/>
<organism evidence="2 3">
    <name type="scientific">Pelagimonas varians</name>
    <dbReference type="NCBI Taxonomy" id="696760"/>
    <lineage>
        <taxon>Bacteria</taxon>
        <taxon>Pseudomonadati</taxon>
        <taxon>Pseudomonadota</taxon>
        <taxon>Alphaproteobacteria</taxon>
        <taxon>Rhodobacterales</taxon>
        <taxon>Roseobacteraceae</taxon>
        <taxon>Pelagimonas</taxon>
    </lineage>
</organism>
<sequence>MPNLRTRSFWLKAAFVGAVAVTLFFAVRLVAFSIFWADPAHRDQTVEGWMTPGYVAHSWHVPHEVMIDALAIAPSPDGPPSKRKTIEDLAKLRGIPVAQLIAQIDAAIAIHRAKQ</sequence>
<evidence type="ECO:0000256" key="1">
    <source>
        <dbReference type="SAM" id="Phobius"/>
    </source>
</evidence>
<dbReference type="EMBL" id="FXYH01000002">
    <property type="protein sequence ID" value="SMX36006.1"/>
    <property type="molecule type" value="Genomic_DNA"/>
</dbReference>
<dbReference type="RefSeq" id="WP_097803215.1">
    <property type="nucleotide sequence ID" value="NZ_FXYH01000002.1"/>
</dbReference>
<evidence type="ECO:0000313" key="2">
    <source>
        <dbReference type="EMBL" id="SMX36006.1"/>
    </source>
</evidence>
<keyword evidence="1" id="KW-1133">Transmembrane helix</keyword>
<feature type="transmembrane region" description="Helical" evidence="1">
    <location>
        <begin position="9"/>
        <end position="36"/>
    </location>
</feature>
<protein>
    <submittedName>
        <fullName evidence="2">Uncharacterized protein</fullName>
    </submittedName>
</protein>
<dbReference type="Proteomes" id="UP000220836">
    <property type="component" value="Unassembled WGS sequence"/>
</dbReference>
<dbReference type="AlphaFoldDB" id="A0A238K232"/>
<keyword evidence="3" id="KW-1185">Reference proteome</keyword>
<dbReference type="OrthoDB" id="159440at2"/>
<reference evidence="2 3" key="1">
    <citation type="submission" date="2017-05" db="EMBL/GenBank/DDBJ databases">
        <authorList>
            <person name="Song R."/>
            <person name="Chenine A.L."/>
            <person name="Ruprecht R.M."/>
        </authorList>
    </citation>
    <scope>NUCLEOTIDE SEQUENCE [LARGE SCALE GENOMIC DNA]</scope>
    <source>
        <strain evidence="2 3">CECT 8663</strain>
    </source>
</reference>
<keyword evidence="1" id="KW-0472">Membrane</keyword>